<reference evidence="2" key="1">
    <citation type="submission" date="2018-05" db="EMBL/GenBank/DDBJ databases">
        <title>Draft genome of Mucuna pruriens seed.</title>
        <authorList>
            <person name="Nnadi N.E."/>
            <person name="Vos R."/>
            <person name="Hasami M.H."/>
            <person name="Devisetty U.K."/>
            <person name="Aguiy J.C."/>
        </authorList>
    </citation>
    <scope>NUCLEOTIDE SEQUENCE [LARGE SCALE GENOMIC DNA]</scope>
    <source>
        <strain evidence="2">JCA_2017</strain>
    </source>
</reference>
<gene>
    <name evidence="2" type="ORF">CR513_58828</name>
</gene>
<comment type="caution">
    <text evidence="2">The sequence shown here is derived from an EMBL/GenBank/DDBJ whole genome shotgun (WGS) entry which is preliminary data.</text>
</comment>
<sequence length="220" mass="25367">MEDQTIEDIDKVKKSTPKKDNSLSEIDPVRMPIHDLDTTDNNVQNGEQHNYGDQQLGDDFDVPLDDDAEKEQEMSQDENMGDASELPPVQHRRSNRQKQSSTRYTSDEYVTLTDREEPECYHESMESEERQKAWQSKLQKTNIGYSVIVRVQFILFQEGSLKLAVRSPDWRLPPHSCEGGDMLDYFWVPNYVDKSPILSSLLGLPLLEDKGSDLEIDRES</sequence>
<proteinExistence type="predicted"/>
<keyword evidence="3" id="KW-1185">Reference proteome</keyword>
<feature type="compositionally biased region" description="Basic and acidic residues" evidence="1">
    <location>
        <begin position="8"/>
        <end position="22"/>
    </location>
</feature>
<feature type="region of interest" description="Disordered" evidence="1">
    <location>
        <begin position="1"/>
        <end position="108"/>
    </location>
</feature>
<name>A0A371E9U1_MUCPR</name>
<protein>
    <submittedName>
        <fullName evidence="2">Uncharacterized protein</fullName>
    </submittedName>
</protein>
<evidence type="ECO:0000256" key="1">
    <source>
        <dbReference type="SAM" id="MobiDB-lite"/>
    </source>
</evidence>
<evidence type="ECO:0000313" key="3">
    <source>
        <dbReference type="Proteomes" id="UP000257109"/>
    </source>
</evidence>
<evidence type="ECO:0000313" key="2">
    <source>
        <dbReference type="EMBL" id="RDX62802.1"/>
    </source>
</evidence>
<dbReference type="AlphaFoldDB" id="A0A371E9U1"/>
<dbReference type="STRING" id="157652.A0A371E9U1"/>
<feature type="compositionally biased region" description="Acidic residues" evidence="1">
    <location>
        <begin position="56"/>
        <end position="80"/>
    </location>
</feature>
<organism evidence="2 3">
    <name type="scientific">Mucuna pruriens</name>
    <name type="common">Velvet bean</name>
    <name type="synonym">Dolichos pruriens</name>
    <dbReference type="NCBI Taxonomy" id="157652"/>
    <lineage>
        <taxon>Eukaryota</taxon>
        <taxon>Viridiplantae</taxon>
        <taxon>Streptophyta</taxon>
        <taxon>Embryophyta</taxon>
        <taxon>Tracheophyta</taxon>
        <taxon>Spermatophyta</taxon>
        <taxon>Magnoliopsida</taxon>
        <taxon>eudicotyledons</taxon>
        <taxon>Gunneridae</taxon>
        <taxon>Pentapetalae</taxon>
        <taxon>rosids</taxon>
        <taxon>fabids</taxon>
        <taxon>Fabales</taxon>
        <taxon>Fabaceae</taxon>
        <taxon>Papilionoideae</taxon>
        <taxon>50 kb inversion clade</taxon>
        <taxon>NPAAA clade</taxon>
        <taxon>indigoferoid/millettioid clade</taxon>
        <taxon>Phaseoleae</taxon>
        <taxon>Mucuna</taxon>
    </lineage>
</organism>
<feature type="non-terminal residue" evidence="2">
    <location>
        <position position="1"/>
    </location>
</feature>
<dbReference type="EMBL" id="QJKJ01015268">
    <property type="protein sequence ID" value="RDX62802.1"/>
    <property type="molecule type" value="Genomic_DNA"/>
</dbReference>
<accession>A0A371E9U1</accession>
<dbReference type="Proteomes" id="UP000257109">
    <property type="component" value="Unassembled WGS sequence"/>
</dbReference>
<feature type="compositionally biased region" description="Polar residues" evidence="1">
    <location>
        <begin position="39"/>
        <end position="53"/>
    </location>
</feature>